<dbReference type="AlphaFoldDB" id="A0A1B4PM78"/>
<evidence type="ECO:0000313" key="5">
    <source>
        <dbReference type="Proteomes" id="UP000094776"/>
    </source>
</evidence>
<evidence type="ECO:0000259" key="3">
    <source>
        <dbReference type="Pfam" id="PF01648"/>
    </source>
</evidence>
<dbReference type="GO" id="GO:0019878">
    <property type="term" value="P:lysine biosynthetic process via aminoadipic acid"/>
    <property type="evidence" value="ECO:0007669"/>
    <property type="project" value="TreeGrafter"/>
</dbReference>
<feature type="domain" description="4'-phosphopantetheinyl transferase" evidence="3">
    <location>
        <begin position="139"/>
        <end position="218"/>
    </location>
</feature>
<dbReference type="SUPFAM" id="SSF56214">
    <property type="entry name" value="4'-phosphopantetheinyl transferase"/>
    <property type="match status" value="2"/>
</dbReference>
<keyword evidence="2" id="KW-0808">Transferase</keyword>
<reference evidence="4 5" key="1">
    <citation type="submission" date="2015-12" db="EMBL/GenBank/DDBJ databases">
        <title>Diversity of Burkholderia near neighbor genomes.</title>
        <authorList>
            <person name="Sahl J."/>
            <person name="Wagner D."/>
            <person name="Keim P."/>
        </authorList>
    </citation>
    <scope>NUCLEOTIDE SEQUENCE [LARGE SCALE GENOMIC DNA]</scope>
    <source>
        <strain evidence="4 5">MSMB1184WGS</strain>
    </source>
</reference>
<dbReference type="Gene3D" id="3.90.470.20">
    <property type="entry name" value="4'-phosphopantetheinyl transferase domain"/>
    <property type="match status" value="2"/>
</dbReference>
<dbReference type="GO" id="GO:0008897">
    <property type="term" value="F:holo-[acyl-carrier-protein] synthase activity"/>
    <property type="evidence" value="ECO:0007669"/>
    <property type="project" value="InterPro"/>
</dbReference>
<sequence length="277" mass="30228">MSPVAHASGWRTDTQHLHACGLWRDVPARRLRADAPQASVECRVWSVVHGDWDDRGCAALLDARERERMRRLPLERQAAYARHHAALRVLLAEWLGVASRSLVIAADAHGKPVLPDHPRLHFNLSHSGPFGGVALGECPVGFDLEAPDGAAYDRLAWRLYAFEAAALAKRGGTPRDPRAFARLWTAKEAYLKATGEGLRRRLDSFRLRVGADARAFALLDDGAAPPARACHFLVLDEPPALAYVGTLAVLAAAPQDDRFTYGDARSGDRASPLTIGE</sequence>
<dbReference type="Proteomes" id="UP000094776">
    <property type="component" value="Chromosome 3"/>
</dbReference>
<accession>A0A1B4PM78</accession>
<protein>
    <recommendedName>
        <fullName evidence="3">4'-phosphopantetheinyl transferase domain-containing protein</fullName>
    </recommendedName>
</protein>
<dbReference type="InterPro" id="IPR008278">
    <property type="entry name" value="4-PPantetheinyl_Trfase_dom"/>
</dbReference>
<gene>
    <name evidence="4" type="ORF">WT26_03205</name>
</gene>
<dbReference type="Pfam" id="PF01648">
    <property type="entry name" value="ACPS"/>
    <property type="match status" value="1"/>
</dbReference>
<evidence type="ECO:0000256" key="1">
    <source>
        <dbReference type="ARBA" id="ARBA00010990"/>
    </source>
</evidence>
<organism evidence="4 5">
    <name type="scientific">Burkholderia cepacia</name>
    <name type="common">Pseudomonas cepacia</name>
    <dbReference type="NCBI Taxonomy" id="292"/>
    <lineage>
        <taxon>Bacteria</taxon>
        <taxon>Pseudomonadati</taxon>
        <taxon>Pseudomonadota</taxon>
        <taxon>Betaproteobacteria</taxon>
        <taxon>Burkholderiales</taxon>
        <taxon>Burkholderiaceae</taxon>
        <taxon>Burkholderia</taxon>
        <taxon>Burkholderia cepacia complex</taxon>
    </lineage>
</organism>
<evidence type="ECO:0000313" key="4">
    <source>
        <dbReference type="EMBL" id="AOK15045.1"/>
    </source>
</evidence>
<evidence type="ECO:0000256" key="2">
    <source>
        <dbReference type="ARBA" id="ARBA00022679"/>
    </source>
</evidence>
<dbReference type="InterPro" id="IPR050559">
    <property type="entry name" value="P-Pant_transferase_sf"/>
</dbReference>
<dbReference type="InterPro" id="IPR037143">
    <property type="entry name" value="4-PPantetheinyl_Trfase_dom_sf"/>
</dbReference>
<dbReference type="RefSeq" id="WP_059713071.1">
    <property type="nucleotide sequence ID" value="NZ_CP013442.1"/>
</dbReference>
<dbReference type="GO" id="GO:0000287">
    <property type="term" value="F:magnesium ion binding"/>
    <property type="evidence" value="ECO:0007669"/>
    <property type="project" value="InterPro"/>
</dbReference>
<dbReference type="PANTHER" id="PTHR12215:SF10">
    <property type="entry name" value="L-AMINOADIPATE-SEMIALDEHYDE DEHYDROGENASE-PHOSPHOPANTETHEINYL TRANSFERASE"/>
    <property type="match status" value="1"/>
</dbReference>
<proteinExistence type="inferred from homology"/>
<dbReference type="EMBL" id="CP013442">
    <property type="protein sequence ID" value="AOK15045.1"/>
    <property type="molecule type" value="Genomic_DNA"/>
</dbReference>
<name>A0A1B4PM78_BURCE</name>
<dbReference type="GO" id="GO:0005829">
    <property type="term" value="C:cytosol"/>
    <property type="evidence" value="ECO:0007669"/>
    <property type="project" value="TreeGrafter"/>
</dbReference>
<comment type="similarity">
    <text evidence="1">Belongs to the P-Pant transferase superfamily. Gsp/Sfp/HetI/AcpT family.</text>
</comment>
<dbReference type="PANTHER" id="PTHR12215">
    <property type="entry name" value="PHOSPHOPANTETHEINE TRANSFERASE"/>
    <property type="match status" value="1"/>
</dbReference>